<feature type="coiled-coil region" evidence="11">
    <location>
        <begin position="336"/>
        <end position="370"/>
    </location>
</feature>
<keyword evidence="3" id="KW-0493">Microtubule</keyword>
<dbReference type="InterPro" id="IPR036961">
    <property type="entry name" value="Kinesin_motor_dom_sf"/>
</dbReference>
<evidence type="ECO:0000256" key="9">
    <source>
        <dbReference type="ARBA" id="ARBA00069521"/>
    </source>
</evidence>
<protein>
    <recommendedName>
        <fullName evidence="9">Kinesin heavy chain</fullName>
    </recommendedName>
</protein>
<evidence type="ECO:0000256" key="7">
    <source>
        <dbReference type="ARBA" id="ARBA00023175"/>
    </source>
</evidence>
<dbReference type="Proteomes" id="UP000267029">
    <property type="component" value="Unassembled WGS sequence"/>
</dbReference>
<dbReference type="Pfam" id="PF00225">
    <property type="entry name" value="Kinesin"/>
    <property type="match status" value="1"/>
</dbReference>
<dbReference type="GO" id="GO:0098957">
    <property type="term" value="P:anterograde axonal transport of mitochondrion"/>
    <property type="evidence" value="ECO:0007669"/>
    <property type="project" value="UniProtKB-ARBA"/>
</dbReference>
<dbReference type="CDD" id="cd23649">
    <property type="entry name" value="Khc_CBD_cc"/>
    <property type="match status" value="1"/>
</dbReference>
<dbReference type="GO" id="GO:0048489">
    <property type="term" value="P:synaptic vesicle transport"/>
    <property type="evidence" value="ECO:0007669"/>
    <property type="project" value="UniProtKB-ARBA"/>
</dbReference>
<dbReference type="GO" id="GO:0007292">
    <property type="term" value="P:female gamete generation"/>
    <property type="evidence" value="ECO:0007669"/>
    <property type="project" value="UniProtKB-ARBA"/>
</dbReference>
<feature type="coiled-coil region" evidence="11">
    <location>
        <begin position="676"/>
        <end position="759"/>
    </location>
</feature>
<name>A0A158QS64_MESCO</name>
<evidence type="ECO:0000256" key="3">
    <source>
        <dbReference type="ARBA" id="ARBA00022701"/>
    </source>
</evidence>
<dbReference type="PROSITE" id="PS00411">
    <property type="entry name" value="KINESIN_MOTOR_1"/>
    <property type="match status" value="1"/>
</dbReference>
<evidence type="ECO:0000313" key="15">
    <source>
        <dbReference type="Proteomes" id="UP000267029"/>
    </source>
</evidence>
<comment type="similarity">
    <text evidence="10">Belongs to the TRAFAC class myosin-kinesin ATPase superfamily. Kinesin family.</text>
</comment>
<dbReference type="AlphaFoldDB" id="A0A158QS64"/>
<dbReference type="PANTHER" id="PTHR47968">
    <property type="entry name" value="CENTROMERE PROTEIN E"/>
    <property type="match status" value="1"/>
</dbReference>
<dbReference type="PRINTS" id="PR00380">
    <property type="entry name" value="KINESINHEAVY"/>
</dbReference>
<dbReference type="FunFam" id="3.40.850.10:FF:000067">
    <property type="entry name" value="Kinesin-like protein"/>
    <property type="match status" value="1"/>
</dbReference>
<dbReference type="SMART" id="SM00129">
    <property type="entry name" value="KISc"/>
    <property type="match status" value="1"/>
</dbReference>
<dbReference type="GO" id="GO:0003777">
    <property type="term" value="F:microtubule motor activity"/>
    <property type="evidence" value="ECO:0007669"/>
    <property type="project" value="InterPro"/>
</dbReference>
<feature type="binding site" evidence="10">
    <location>
        <begin position="84"/>
        <end position="91"/>
    </location>
    <ligand>
        <name>ATP</name>
        <dbReference type="ChEBI" id="CHEBI:30616"/>
    </ligand>
</feature>
<evidence type="ECO:0000256" key="1">
    <source>
        <dbReference type="ARBA" id="ARBA00004245"/>
    </source>
</evidence>
<keyword evidence="2" id="KW-0963">Cytoplasm</keyword>
<keyword evidence="6 11" id="KW-0175">Coiled coil</keyword>
<gene>
    <name evidence="14" type="ORF">MCOS_LOCUS385</name>
</gene>
<feature type="domain" description="Kinesin motor" evidence="13">
    <location>
        <begin position="4"/>
        <end position="324"/>
    </location>
</feature>
<feature type="region of interest" description="Disordered" evidence="12">
    <location>
        <begin position="413"/>
        <end position="450"/>
    </location>
</feature>
<accession>A0A158QS64</accession>
<dbReference type="GO" id="GO:0005874">
    <property type="term" value="C:microtubule"/>
    <property type="evidence" value="ECO:0007669"/>
    <property type="project" value="UniProtKB-KW"/>
</dbReference>
<sequence length="1065" mass="119926">MAESIKVVCRVRPLNENEKAKDNNYCVSFPTEASNLIRLEKDKTYAFDHVFQPKAQQAELYNTVAKPIVADVLNGYNGTIFAYGQTASGKTFTMEGVLGDPVLQGIIPRIVHDIFNHIYNMDENLEFHIKVSYFEIYLDKIRDLLDVSKSNLSVHEDKDRVPYVKGATERFVSTPEEVFDVIDEGKANRHVSVTNMNEHSSRSHSIFMITVRQENLETQKKLHGKLYLVDLAGSEKVAKTGAEGSTLTEAMNINKSLSALGNVINALVDNHAHIPYRDSKLTRILQESLGGNAKTTMVICVSPSSYNESETKSTLLFGMRAKTIKNIVTVNEELTADEWRRRYERLQAKARRMKEIIARLEAELKRKRLHIVIVSVCFVVEKQILSPIRYTESETVSSTDWVVAMELELEEEASDTVSSATPSGVPSLPSTTVPTSCNTPTSRPSDSTVPFTAVPAGGGGVLGVSEEQLHALYQQLDDKDDDINKHTQTIARLRLQLEEQEEMLRTARMEAETSLADVAQLQAECQSSKEEAKDILQALEELALSHDQRDAELAARDREIEEIKEHLAQKSLLINGKESEVQLARDTLAAQRKKYAEIVGTLIRDVLDIGECMSSQLQASQLTVLIAGHSSILWPTGKYTNLNTAFIIANLSCVDKPNTGTGERLDEDVTVMRLYMNKMKTEAKMLHSRVNQLEEERVQNVQLLRKSEDESKEYAIRVRELEAKVQSLTDKVDDSDSRKRQLQDMVDNLNADVAKLRANEQLLAGAGSTNKEILAGQSEIRVKLDEEFKRQSEQYAQQVKQLRDELESKDKKSEELKDELNHVKLQYEKSSEESATLRKQLEATTSRLEALEKEETRREQSKQDLRALEETMVKEFNTLATLRRLFVQDLKNRVKKQQGQNAGAAGLKELLGGEEEEDESNQWGSLAQREKISFLENNLAKLTMVHKQLLHDNAELRLELPKLEKRLRASVTSSRLFYVVLAHELKSTVERVRNLEMSLKEAKEGAMRDRKRYQHEVDRIKEAVRRRQVGRSGLASAMIAKPIRAGHAPPAAIQGGGGGGVVRPT</sequence>
<dbReference type="EMBL" id="UXSR01000031">
    <property type="protein sequence ID" value="VDD74382.1"/>
    <property type="molecule type" value="Genomic_DNA"/>
</dbReference>
<dbReference type="GO" id="GO:0007097">
    <property type="term" value="P:nuclear migration"/>
    <property type="evidence" value="ECO:0007669"/>
    <property type="project" value="UniProtKB-ARBA"/>
</dbReference>
<evidence type="ECO:0000256" key="4">
    <source>
        <dbReference type="ARBA" id="ARBA00022741"/>
    </source>
</evidence>
<dbReference type="GO" id="GO:0008017">
    <property type="term" value="F:microtubule binding"/>
    <property type="evidence" value="ECO:0007669"/>
    <property type="project" value="InterPro"/>
</dbReference>
<evidence type="ECO:0000256" key="5">
    <source>
        <dbReference type="ARBA" id="ARBA00022840"/>
    </source>
</evidence>
<evidence type="ECO:0000256" key="2">
    <source>
        <dbReference type="ARBA" id="ARBA00022490"/>
    </source>
</evidence>
<evidence type="ECO:0000313" key="14">
    <source>
        <dbReference type="EMBL" id="VDD74382.1"/>
    </source>
</evidence>
<keyword evidence="5 10" id="KW-0067">ATP-binding</keyword>
<feature type="coiled-coil region" evidence="11">
    <location>
        <begin position="946"/>
        <end position="1023"/>
    </location>
</feature>
<dbReference type="GO" id="GO:0005524">
    <property type="term" value="F:ATP binding"/>
    <property type="evidence" value="ECO:0007669"/>
    <property type="project" value="UniProtKB-UniRule"/>
</dbReference>
<reference evidence="14 15" key="1">
    <citation type="submission" date="2018-10" db="EMBL/GenBank/DDBJ databases">
        <authorList>
            <consortium name="Pathogen Informatics"/>
        </authorList>
    </citation>
    <scope>NUCLEOTIDE SEQUENCE [LARGE SCALE GENOMIC DNA]</scope>
</reference>
<feature type="coiled-coil region" evidence="11">
    <location>
        <begin position="785"/>
        <end position="871"/>
    </location>
</feature>
<dbReference type="PANTHER" id="PTHR47968:SF36">
    <property type="entry name" value="KINESIN HEAVY CHAIN ISOFORM X1"/>
    <property type="match status" value="1"/>
</dbReference>
<evidence type="ECO:0000259" key="13">
    <source>
        <dbReference type="PROSITE" id="PS50067"/>
    </source>
</evidence>
<dbReference type="STRING" id="53468.A0A158QS64"/>
<dbReference type="InterPro" id="IPR027640">
    <property type="entry name" value="Kinesin-like_fam"/>
</dbReference>
<keyword evidence="15" id="KW-1185">Reference proteome</keyword>
<feature type="coiled-coil region" evidence="11">
    <location>
        <begin position="476"/>
        <end position="549"/>
    </location>
</feature>
<organism evidence="14 15">
    <name type="scientific">Mesocestoides corti</name>
    <name type="common">Flatworm</name>
    <dbReference type="NCBI Taxonomy" id="53468"/>
    <lineage>
        <taxon>Eukaryota</taxon>
        <taxon>Metazoa</taxon>
        <taxon>Spiralia</taxon>
        <taxon>Lophotrochozoa</taxon>
        <taxon>Platyhelminthes</taxon>
        <taxon>Cestoda</taxon>
        <taxon>Eucestoda</taxon>
        <taxon>Cyclophyllidea</taxon>
        <taxon>Mesocestoididae</taxon>
        <taxon>Mesocestoides</taxon>
    </lineage>
</organism>
<dbReference type="Gene3D" id="3.40.850.10">
    <property type="entry name" value="Kinesin motor domain"/>
    <property type="match status" value="1"/>
</dbReference>
<proteinExistence type="inferred from homology"/>
<dbReference type="OrthoDB" id="3176171at2759"/>
<dbReference type="PROSITE" id="PS50067">
    <property type="entry name" value="KINESIN_MOTOR_2"/>
    <property type="match status" value="1"/>
</dbReference>
<dbReference type="InterPro" id="IPR059182">
    <property type="entry name" value="Khc_C"/>
</dbReference>
<keyword evidence="8" id="KW-0206">Cytoskeleton</keyword>
<feature type="compositionally biased region" description="Polar residues" evidence="12">
    <location>
        <begin position="415"/>
        <end position="450"/>
    </location>
</feature>
<dbReference type="InterPro" id="IPR027417">
    <property type="entry name" value="P-loop_NTPase"/>
</dbReference>
<evidence type="ECO:0000256" key="12">
    <source>
        <dbReference type="SAM" id="MobiDB-lite"/>
    </source>
</evidence>
<dbReference type="GO" id="GO:0030951">
    <property type="term" value="P:establishment or maintenance of microtubule cytoskeleton polarity"/>
    <property type="evidence" value="ECO:0007669"/>
    <property type="project" value="UniProtKB-ARBA"/>
</dbReference>
<evidence type="ECO:0000256" key="11">
    <source>
        <dbReference type="SAM" id="Coils"/>
    </source>
</evidence>
<comment type="subcellular location">
    <subcellularLocation>
        <location evidence="1">Cytoplasm</location>
        <location evidence="1">Cytoskeleton</location>
    </subcellularLocation>
</comment>
<keyword evidence="7 10" id="KW-0505">Motor protein</keyword>
<keyword evidence="4 10" id="KW-0547">Nucleotide-binding</keyword>
<evidence type="ECO:0000256" key="8">
    <source>
        <dbReference type="ARBA" id="ARBA00023212"/>
    </source>
</evidence>
<evidence type="ECO:0000256" key="10">
    <source>
        <dbReference type="PROSITE-ProRule" id="PRU00283"/>
    </source>
</evidence>
<dbReference type="GO" id="GO:1904115">
    <property type="term" value="C:axon cytoplasm"/>
    <property type="evidence" value="ECO:0007669"/>
    <property type="project" value="GOC"/>
</dbReference>
<dbReference type="SUPFAM" id="SSF52540">
    <property type="entry name" value="P-loop containing nucleoside triphosphate hydrolases"/>
    <property type="match status" value="1"/>
</dbReference>
<dbReference type="InterPro" id="IPR019821">
    <property type="entry name" value="Kinesin_motor_CS"/>
</dbReference>
<evidence type="ECO:0000256" key="6">
    <source>
        <dbReference type="ARBA" id="ARBA00023054"/>
    </source>
</evidence>
<dbReference type="CDD" id="cd01369">
    <property type="entry name" value="KISc_KHC_KIF5"/>
    <property type="match status" value="1"/>
</dbReference>
<dbReference type="GO" id="GO:0032991">
    <property type="term" value="C:protein-containing complex"/>
    <property type="evidence" value="ECO:0007669"/>
    <property type="project" value="UniProtKB-ARBA"/>
</dbReference>
<dbReference type="InterPro" id="IPR001752">
    <property type="entry name" value="Kinesin_motor_dom"/>
</dbReference>